<accession>A0A449AZI2</accession>
<dbReference type="AlphaFoldDB" id="A0A449AZI2"/>
<reference evidence="1 2" key="1">
    <citation type="submission" date="2019-01" db="EMBL/GenBank/DDBJ databases">
        <authorList>
            <consortium name="Pathogen Informatics"/>
        </authorList>
    </citation>
    <scope>NUCLEOTIDE SEQUENCE [LARGE SCALE GENOMIC DNA]</scope>
    <source>
        <strain evidence="1 2">NCTC10186</strain>
    </source>
</reference>
<proteinExistence type="predicted"/>
<dbReference type="RefSeq" id="WP_119572290.1">
    <property type="nucleotide sequence ID" value="NZ_LR215031.1"/>
</dbReference>
<keyword evidence="2" id="KW-1185">Reference proteome</keyword>
<evidence type="ECO:0000313" key="2">
    <source>
        <dbReference type="Proteomes" id="UP000289862"/>
    </source>
</evidence>
<evidence type="ECO:0000313" key="1">
    <source>
        <dbReference type="EMBL" id="VEU72885.1"/>
    </source>
</evidence>
<gene>
    <name evidence="1" type="ORF">NCTC10186_00360</name>
</gene>
<organism evidence="1 2">
    <name type="scientific">Mycoplasmopsis gallopavonis</name>
    <dbReference type="NCBI Taxonomy" id="76629"/>
    <lineage>
        <taxon>Bacteria</taxon>
        <taxon>Bacillati</taxon>
        <taxon>Mycoplasmatota</taxon>
        <taxon>Mycoplasmoidales</taxon>
        <taxon>Metamycoplasmataceae</taxon>
        <taxon>Mycoplasmopsis</taxon>
    </lineage>
</organism>
<protein>
    <submittedName>
        <fullName evidence="1">Uncharacterized protein</fullName>
    </submittedName>
</protein>
<dbReference type="KEGG" id="mgal:NCTC10186_00360"/>
<dbReference type="EMBL" id="LR215031">
    <property type="protein sequence ID" value="VEU72885.1"/>
    <property type="molecule type" value="Genomic_DNA"/>
</dbReference>
<sequence length="140" mass="16573">MKNNLYTNQIFKIHQIKQELSEDMLKNNLIHSNLCLPIFSINQDIFFVELDPDLQRNIENKAGIWIFNKKTQSKFYINFKNLFKINQEIFISNSKKLGNESENTLSNPKIQLEILEKIKQEIIDKNSFMKIIQIDSNLPL</sequence>
<dbReference type="Proteomes" id="UP000289862">
    <property type="component" value="Chromosome"/>
</dbReference>
<name>A0A449AZI2_9BACT</name>